<dbReference type="Proteomes" id="UP000289660">
    <property type="component" value="Unassembled WGS sequence"/>
</dbReference>
<dbReference type="EMBL" id="BIFY01000201">
    <property type="protein sequence ID" value="GCE62841.1"/>
    <property type="molecule type" value="Genomic_DNA"/>
</dbReference>
<accession>A0A402DKV9</accession>
<evidence type="ECO:0000313" key="1">
    <source>
        <dbReference type="EMBL" id="GCE62841.1"/>
    </source>
</evidence>
<dbReference type="InterPro" id="IPR019270">
    <property type="entry name" value="DUF2283"/>
</dbReference>
<dbReference type="RefSeq" id="WP_002733314.1">
    <property type="nucleotide sequence ID" value="NZ_BIFY01000201.1"/>
</dbReference>
<protein>
    <recommendedName>
        <fullName evidence="3">DUF2283 domain-containing protein</fullName>
    </recommendedName>
</protein>
<evidence type="ECO:0000313" key="2">
    <source>
        <dbReference type="Proteomes" id="UP000289660"/>
    </source>
</evidence>
<dbReference type="InterPro" id="IPR036890">
    <property type="entry name" value="HATPase_C_sf"/>
</dbReference>
<evidence type="ECO:0008006" key="3">
    <source>
        <dbReference type="Google" id="ProtNLM"/>
    </source>
</evidence>
<reference evidence="2" key="1">
    <citation type="submission" date="2018-12" db="EMBL/GenBank/DDBJ databases">
        <title>Genome sequence of Microcystis aeruginosa NIES-4285.</title>
        <authorList>
            <person name="Tanabe Y."/>
        </authorList>
    </citation>
    <scope>NUCLEOTIDE SEQUENCE [LARGE SCALE GENOMIC DNA]</scope>
    <source>
        <strain evidence="2">NIES-4285</strain>
    </source>
</reference>
<dbReference type="Pfam" id="PF10049">
    <property type="entry name" value="DUF2283"/>
    <property type="match status" value="1"/>
</dbReference>
<sequence>MNKIHYSSDVDALLIELNNNPIAYAEEEGKIILHYSEDDQLVLIEILDFGCSLSEDARQELAKSISSRESIKI</sequence>
<proteinExistence type="predicted"/>
<name>A0A402DKV9_MICAE</name>
<dbReference type="AlphaFoldDB" id="A0A402DKV9"/>
<dbReference type="Gene3D" id="3.30.565.10">
    <property type="entry name" value="Histidine kinase-like ATPase, C-terminal domain"/>
    <property type="match status" value="1"/>
</dbReference>
<gene>
    <name evidence="1" type="ORF">MiAbB_04795</name>
</gene>
<comment type="caution">
    <text evidence="1">The sequence shown here is derived from an EMBL/GenBank/DDBJ whole genome shotgun (WGS) entry which is preliminary data.</text>
</comment>
<dbReference type="SUPFAM" id="SSF55874">
    <property type="entry name" value="ATPase domain of HSP90 chaperone/DNA topoisomerase II/histidine kinase"/>
    <property type="match status" value="1"/>
</dbReference>
<organism evidence="1 2">
    <name type="scientific">Microcystis aeruginosa NIES-4285</name>
    <dbReference type="NCBI Taxonomy" id="2497681"/>
    <lineage>
        <taxon>Bacteria</taxon>
        <taxon>Bacillati</taxon>
        <taxon>Cyanobacteriota</taxon>
        <taxon>Cyanophyceae</taxon>
        <taxon>Oscillatoriophycideae</taxon>
        <taxon>Chroococcales</taxon>
        <taxon>Microcystaceae</taxon>
        <taxon>Microcystis</taxon>
    </lineage>
</organism>